<evidence type="ECO:0000313" key="1">
    <source>
        <dbReference type="EMBL" id="KAG8004989.1"/>
    </source>
</evidence>
<dbReference type="EMBL" id="CM024811">
    <property type="protein sequence ID" value="KAG8004989.1"/>
    <property type="molecule type" value="Genomic_DNA"/>
</dbReference>
<proteinExistence type="predicted"/>
<keyword evidence="2" id="KW-1185">Reference proteome</keyword>
<evidence type="ECO:0000313" key="2">
    <source>
        <dbReference type="Proteomes" id="UP000805704"/>
    </source>
</evidence>
<sequence>MERMSEEALRLNLLKRGLESPSEREEALAKRLKMEGHEAMERLKMLALLKRKDLADLAALEVAGPLGDGKGPGASSLHHQSLMGAAYEEKLNGSLRLGGHGGHVGPSKNGKENMLDEPVDMSAGRRWCEKLANVMLNTHVPKVDGVFLSFPRSEADHDRRTPSPDVIILSDNEASSPRTTPRPEERLHQANLDMFKVPVVQNAASSVQPPPIHSSPGLGKLPVRPGLHNPEPQNLRTAQGHTVIRSAANANLPPMLMSQRVIAPNPAQLQGQRVSSKPGMSRSSSSMANPVSYQQASQQVAASQRSGSSAMYMNLAHMQAAAAAGAGGVAGGLGGASAVSPSTMSSSASGGVSSMADQASSQAAAKLALRKQLEKTLLEIPPPKPPAPLLHFLPSAANSEFIYMVGPGGGGAERARQSGGTLARMEPFFCAQCRTDFTPHWKQEKSGRILCEQCMTSNQKKALKAEHTNRLKNAFVKALQQEQEIEQRLQQQAALSPSSAPTGPNASKTDTMIRHHALRQSCSDEFSVVPSSGYSQNQGELVTDDRTCCRRCLSSDSRHRLTRRSCYYKLTSLWLNIAYLNPAAVGAHKSSSLADRQREYLLDMIPPRSISQSITGQK</sequence>
<comment type="caution">
    <text evidence="1">The sequence shown here is derived from an EMBL/GenBank/DDBJ whole genome shotgun (WGS) entry which is preliminary data.</text>
</comment>
<organism evidence="1 2">
    <name type="scientific">Nibea albiflora</name>
    <name type="common">Yellow drum</name>
    <name type="synonym">Corvina albiflora</name>
    <dbReference type="NCBI Taxonomy" id="240163"/>
    <lineage>
        <taxon>Eukaryota</taxon>
        <taxon>Metazoa</taxon>
        <taxon>Chordata</taxon>
        <taxon>Craniata</taxon>
        <taxon>Vertebrata</taxon>
        <taxon>Euteleostomi</taxon>
        <taxon>Actinopterygii</taxon>
        <taxon>Neopterygii</taxon>
        <taxon>Teleostei</taxon>
        <taxon>Neoteleostei</taxon>
        <taxon>Acanthomorphata</taxon>
        <taxon>Eupercaria</taxon>
        <taxon>Sciaenidae</taxon>
        <taxon>Nibea</taxon>
    </lineage>
</organism>
<accession>A0ACB7ESG7</accession>
<dbReference type="Proteomes" id="UP000805704">
    <property type="component" value="Chromosome 23"/>
</dbReference>
<reference evidence="1" key="1">
    <citation type="submission" date="2020-04" db="EMBL/GenBank/DDBJ databases">
        <title>A chromosome-scale assembly and high-density genetic map of the yellow drum (Nibea albiflora) genome.</title>
        <authorList>
            <person name="Xu D."/>
            <person name="Zhang W."/>
            <person name="Chen R."/>
            <person name="Tan P."/>
            <person name="Wang L."/>
            <person name="Song H."/>
            <person name="Tian L."/>
            <person name="Zhu Q."/>
            <person name="Wang B."/>
        </authorList>
    </citation>
    <scope>NUCLEOTIDE SEQUENCE</scope>
    <source>
        <strain evidence="1">ZJHYS-2018</strain>
    </source>
</reference>
<protein>
    <submittedName>
        <fullName evidence="1">Transcriptional repressor p66-beta</fullName>
    </submittedName>
</protein>
<gene>
    <name evidence="1" type="primary">GATAD2B</name>
    <name evidence="1" type="ORF">GBF38_010843</name>
</gene>
<name>A0ACB7ESG7_NIBAL</name>